<keyword evidence="1" id="KW-1133">Transmembrane helix</keyword>
<keyword evidence="3" id="KW-1185">Reference proteome</keyword>
<reference evidence="2" key="5">
    <citation type="journal article" date="2021" name="G3 (Bethesda)">
        <title>Aegilops tauschii genome assembly Aet v5.0 features greater sequence contiguity and improved annotation.</title>
        <authorList>
            <person name="Wang L."/>
            <person name="Zhu T."/>
            <person name="Rodriguez J.C."/>
            <person name="Deal K.R."/>
            <person name="Dubcovsky J."/>
            <person name="McGuire P.E."/>
            <person name="Lux T."/>
            <person name="Spannagl M."/>
            <person name="Mayer K.F.X."/>
            <person name="Baldrich P."/>
            <person name="Meyers B.C."/>
            <person name="Huo N."/>
            <person name="Gu Y.Q."/>
            <person name="Zhou H."/>
            <person name="Devos K.M."/>
            <person name="Bennetzen J.L."/>
            <person name="Unver T."/>
            <person name="Budak H."/>
            <person name="Gulick P.J."/>
            <person name="Galiba G."/>
            <person name="Kalapos B."/>
            <person name="Nelson D.R."/>
            <person name="Li P."/>
            <person name="You F.M."/>
            <person name="Luo M.C."/>
            <person name="Dvorak J."/>
        </authorList>
    </citation>
    <scope>NUCLEOTIDE SEQUENCE [LARGE SCALE GENOMIC DNA]</scope>
    <source>
        <strain evidence="2">cv. AL8/78</strain>
    </source>
</reference>
<dbReference type="EnsemblPlants" id="AET7Gv21161100.1">
    <property type="protein sequence ID" value="AET7Gv21161100.1"/>
    <property type="gene ID" value="AET7Gv21161100"/>
</dbReference>
<dbReference type="Proteomes" id="UP000015105">
    <property type="component" value="Chromosome 7D"/>
</dbReference>
<evidence type="ECO:0000313" key="3">
    <source>
        <dbReference type="Proteomes" id="UP000015105"/>
    </source>
</evidence>
<evidence type="ECO:0000256" key="1">
    <source>
        <dbReference type="SAM" id="Phobius"/>
    </source>
</evidence>
<reference evidence="3" key="1">
    <citation type="journal article" date="2014" name="Science">
        <title>Ancient hybridizations among the ancestral genomes of bread wheat.</title>
        <authorList>
            <consortium name="International Wheat Genome Sequencing Consortium,"/>
            <person name="Marcussen T."/>
            <person name="Sandve S.R."/>
            <person name="Heier L."/>
            <person name="Spannagl M."/>
            <person name="Pfeifer M."/>
            <person name="Jakobsen K.S."/>
            <person name="Wulff B.B."/>
            <person name="Steuernagel B."/>
            <person name="Mayer K.F."/>
            <person name="Olsen O.A."/>
        </authorList>
    </citation>
    <scope>NUCLEOTIDE SEQUENCE [LARGE SCALE GENOMIC DNA]</scope>
    <source>
        <strain evidence="3">cv. AL8/78</strain>
    </source>
</reference>
<keyword evidence="1" id="KW-0812">Transmembrane</keyword>
<protein>
    <submittedName>
        <fullName evidence="2">Uncharacterized protein</fullName>
    </submittedName>
</protein>
<reference evidence="2" key="4">
    <citation type="submission" date="2019-03" db="UniProtKB">
        <authorList>
            <consortium name="EnsemblPlants"/>
        </authorList>
    </citation>
    <scope>IDENTIFICATION</scope>
</reference>
<proteinExistence type="predicted"/>
<accession>A0A453SZ64</accession>
<organism evidence="2 3">
    <name type="scientific">Aegilops tauschii subsp. strangulata</name>
    <name type="common">Goatgrass</name>
    <dbReference type="NCBI Taxonomy" id="200361"/>
    <lineage>
        <taxon>Eukaryota</taxon>
        <taxon>Viridiplantae</taxon>
        <taxon>Streptophyta</taxon>
        <taxon>Embryophyta</taxon>
        <taxon>Tracheophyta</taxon>
        <taxon>Spermatophyta</taxon>
        <taxon>Magnoliopsida</taxon>
        <taxon>Liliopsida</taxon>
        <taxon>Poales</taxon>
        <taxon>Poaceae</taxon>
        <taxon>BOP clade</taxon>
        <taxon>Pooideae</taxon>
        <taxon>Triticodae</taxon>
        <taxon>Triticeae</taxon>
        <taxon>Triticinae</taxon>
        <taxon>Aegilops</taxon>
    </lineage>
</organism>
<dbReference type="AlphaFoldDB" id="A0A453SZ64"/>
<dbReference type="Gramene" id="AET7Gv21161100.1">
    <property type="protein sequence ID" value="AET7Gv21161100.1"/>
    <property type="gene ID" value="AET7Gv21161100"/>
</dbReference>
<reference evidence="2" key="3">
    <citation type="journal article" date="2017" name="Nature">
        <title>Genome sequence of the progenitor of the wheat D genome Aegilops tauschii.</title>
        <authorList>
            <person name="Luo M.C."/>
            <person name="Gu Y.Q."/>
            <person name="Puiu D."/>
            <person name="Wang H."/>
            <person name="Twardziok S.O."/>
            <person name="Deal K.R."/>
            <person name="Huo N."/>
            <person name="Zhu T."/>
            <person name="Wang L."/>
            <person name="Wang Y."/>
            <person name="McGuire P.E."/>
            <person name="Liu S."/>
            <person name="Long H."/>
            <person name="Ramasamy R.K."/>
            <person name="Rodriguez J.C."/>
            <person name="Van S.L."/>
            <person name="Yuan L."/>
            <person name="Wang Z."/>
            <person name="Xia Z."/>
            <person name="Xiao L."/>
            <person name="Anderson O.D."/>
            <person name="Ouyang S."/>
            <person name="Liang Y."/>
            <person name="Zimin A.V."/>
            <person name="Pertea G."/>
            <person name="Qi P."/>
            <person name="Bennetzen J.L."/>
            <person name="Dai X."/>
            <person name="Dawson M.W."/>
            <person name="Muller H.G."/>
            <person name="Kugler K."/>
            <person name="Rivarola-Duarte L."/>
            <person name="Spannagl M."/>
            <person name="Mayer K.F.X."/>
            <person name="Lu F.H."/>
            <person name="Bevan M.W."/>
            <person name="Leroy P."/>
            <person name="Li P."/>
            <person name="You F.M."/>
            <person name="Sun Q."/>
            <person name="Liu Z."/>
            <person name="Lyons E."/>
            <person name="Wicker T."/>
            <person name="Salzberg S.L."/>
            <person name="Devos K.M."/>
            <person name="Dvorak J."/>
        </authorList>
    </citation>
    <scope>NUCLEOTIDE SEQUENCE [LARGE SCALE GENOMIC DNA]</scope>
    <source>
        <strain evidence="2">cv. AL8/78</strain>
    </source>
</reference>
<reference evidence="3" key="2">
    <citation type="journal article" date="2017" name="Nat. Plants">
        <title>The Aegilops tauschii genome reveals multiple impacts of transposons.</title>
        <authorList>
            <person name="Zhao G."/>
            <person name="Zou C."/>
            <person name="Li K."/>
            <person name="Wang K."/>
            <person name="Li T."/>
            <person name="Gao L."/>
            <person name="Zhang X."/>
            <person name="Wang H."/>
            <person name="Yang Z."/>
            <person name="Liu X."/>
            <person name="Jiang W."/>
            <person name="Mao L."/>
            <person name="Kong X."/>
            <person name="Jiao Y."/>
            <person name="Jia J."/>
        </authorList>
    </citation>
    <scope>NUCLEOTIDE SEQUENCE [LARGE SCALE GENOMIC DNA]</scope>
    <source>
        <strain evidence="3">cv. AL8/78</strain>
    </source>
</reference>
<evidence type="ECO:0000313" key="2">
    <source>
        <dbReference type="EnsemblPlants" id="AET7Gv21161100.1"/>
    </source>
</evidence>
<name>A0A453SZ64_AEGTS</name>
<sequence length="64" mass="7346">MNFDSFVSCHPSVFDYSSRCITRLVLLVPIFLCWFTMSSSPISTCFEVFKVGDLFHLLLSYSIP</sequence>
<keyword evidence="1" id="KW-0472">Membrane</keyword>
<feature type="transmembrane region" description="Helical" evidence="1">
    <location>
        <begin position="20"/>
        <end position="37"/>
    </location>
</feature>